<reference evidence="1 2" key="1">
    <citation type="submission" date="2020-12" db="EMBL/GenBank/DDBJ databases">
        <title>HMF7856_wgs.fasta genome submission.</title>
        <authorList>
            <person name="Kang H."/>
            <person name="Kim H."/>
            <person name="Joh K."/>
        </authorList>
    </citation>
    <scope>NUCLEOTIDE SEQUENCE [LARGE SCALE GENOMIC DNA]</scope>
    <source>
        <strain evidence="1 2">HMF7856</strain>
    </source>
</reference>
<dbReference type="Proteomes" id="UP000429232">
    <property type="component" value="Chromosome"/>
</dbReference>
<protein>
    <submittedName>
        <fullName evidence="1">Uncharacterized protein</fullName>
    </submittedName>
</protein>
<name>A0A6I4HV31_9SPHI</name>
<evidence type="ECO:0000313" key="1">
    <source>
        <dbReference type="EMBL" id="QQL50001.1"/>
    </source>
</evidence>
<gene>
    <name evidence="1" type="ORF">GO620_000695</name>
</gene>
<dbReference type="RefSeq" id="WP_157523293.1">
    <property type="nucleotide sequence ID" value="NZ_CP066775.1"/>
</dbReference>
<dbReference type="KEGG" id="mgik:GO620_000695"/>
<keyword evidence="2" id="KW-1185">Reference proteome</keyword>
<evidence type="ECO:0000313" key="2">
    <source>
        <dbReference type="Proteomes" id="UP000429232"/>
    </source>
</evidence>
<proteinExistence type="predicted"/>
<sequence length="369" mass="43485">MENAPIICRINKGLRPPARCGRGKAKPPAERTTRNGNSGFLNTSFTPVFGYEGNRNRQEREFKNSLHNLCEYYQLAVPDLEMVTYPHNIYQAWTYLQEQVGLKEKGSHLIILEDKTKKAVLSVINTFDLNGLYYIPVRAYWKWWNTKGQEKITELVTALFAYLHQVTGVPFYSENGSFMDGQYETLDTWMQETEGEEADDDENKAWREKRENTMYELRQAGCHILRRIQEPCILKNMEKVITHYRHADNWELEWELLGIEFLQLYRQYPKRSIHDNIHTQLIYPAEDETISAYQYTGFYWSGKDCFADDLDEMINSTLQEIAVVEEPNAIRSFEKIPDSGEGVFSYEKKLFELMERLRDLLNEYDHEDE</sequence>
<accession>A0A6I4HV31</accession>
<organism evidence="1 2">
    <name type="scientific">Mucilaginibacter ginkgonis</name>
    <dbReference type="NCBI Taxonomy" id="2682091"/>
    <lineage>
        <taxon>Bacteria</taxon>
        <taxon>Pseudomonadati</taxon>
        <taxon>Bacteroidota</taxon>
        <taxon>Sphingobacteriia</taxon>
        <taxon>Sphingobacteriales</taxon>
        <taxon>Sphingobacteriaceae</taxon>
        <taxon>Mucilaginibacter</taxon>
    </lineage>
</organism>
<dbReference type="EMBL" id="CP066775">
    <property type="protein sequence ID" value="QQL50001.1"/>
    <property type="molecule type" value="Genomic_DNA"/>
</dbReference>
<dbReference type="AlphaFoldDB" id="A0A6I4HV31"/>